<keyword evidence="8" id="KW-0159">Chromosome partition</keyword>
<dbReference type="SUPFAM" id="SSF46785">
    <property type="entry name" value="Winged helix' DNA-binding domain"/>
    <property type="match status" value="1"/>
</dbReference>
<proteinExistence type="inferred from homology"/>
<evidence type="ECO:0000256" key="11">
    <source>
        <dbReference type="ARBA" id="ARBA00023125"/>
    </source>
</evidence>
<reference evidence="21" key="1">
    <citation type="journal article" date="2019" name="Int. J. Syst. Evol. Microbiol.">
        <title>The Global Catalogue of Microorganisms (GCM) 10K type strain sequencing project: providing services to taxonomists for standard genome sequencing and annotation.</title>
        <authorList>
            <consortium name="The Broad Institute Genomics Platform"/>
            <consortium name="The Broad Institute Genome Sequencing Center for Infectious Disease"/>
            <person name="Wu L."/>
            <person name="Ma J."/>
        </authorList>
    </citation>
    <scope>NUCLEOTIDE SEQUENCE [LARGE SCALE GENOMIC DNA]</scope>
    <source>
        <strain evidence="21">CGMCC 4.5798</strain>
    </source>
</reference>
<name>A0ABW0S1J0_9BURK</name>
<dbReference type="RefSeq" id="WP_379772837.1">
    <property type="nucleotide sequence ID" value="NZ_JBHSMZ010000015.1"/>
</dbReference>
<dbReference type="CDD" id="cd01127">
    <property type="entry name" value="TrwB_TraG_TraD_VirD4"/>
    <property type="match status" value="1"/>
</dbReference>
<dbReference type="InterPro" id="IPR036390">
    <property type="entry name" value="WH_DNA-bd_sf"/>
</dbReference>
<evidence type="ECO:0000256" key="12">
    <source>
        <dbReference type="ARBA" id="ARBA00023136"/>
    </source>
</evidence>
<sequence length="880" mass="95399">MSKNSQSTTSTYTRKPAPPRQPMPNRLVRLLSEARWLATAAALLYFVLILLSYNKADPGWSHEAVVPHVVNLGGRAGAWLADLLLFIFGFSAWWLCVCFARAVWKGYRRLHNRFVIEAAEPEPEHQGEAVIRWIGFALMFAGSVGLEYLRMWTLKVELPRAPGGVLGQLIGHSAHTAFGFTGATLLLLLLFGLGFSWYFQVSWLAVAERIGASVEASVDWFRLRIEDREDRRHGEVAASRRDEVVVNERAKYVEKHAAPAAKAEPQMEEGDETAAPGFLAKVMSRVSAKGDKAAKEPKPDAKIEPRAEPMLDDEVDEDGVVTPRAPAAREPAFTPPPAAPVSAAASASAAAPAPIKIEPQVVSVPRSERAEKERQNVLFQGMPGDSPLPPIGLLDEAPPAQETVAVETLEFTSRLIEKKLSDFGVEAKVVAAYPGPVVTRYEIEPATGVKGSQIVNLARDLARSLSLTSIRVVETIPGKNYMALELPNPKRQIVRLSEIVGSKVYGDSASALTVALGKDIAGKPVIADLAKMPHLLVAGTTGSGKSVGINATILSLLYKSDPDDVRLILIDPKMLEMSVYEGIPHLLAPVVTDMRQAGHALNWAVNEMERRYKLMSKLGVRNLAGYNAKILEAAKREEHIPNPFSIVPDNPEPLEKLPTIVIIIDELADLMMVVGKKVEELIARIAQKARAAGIHLILATQRPSVDVITGLIKANIPTRIAFQVSSKIDSRTILDQMGAETLLGMGDMLYMPPGTGLPVRVHGAFVSDDEVHRVVKHLQSTGEPNYIEGILEGGTLEEGGGGADGAQAGEGGGESDALYDQAVQVVLKNRKASISLVQRHLRIGYNRAARLIEQMEQSGLVSPMQSNGNRDILVPATSTE</sequence>
<comment type="function">
    <text evidence="14">Essential cell division protein that coordinates cell division and chromosome segregation. The N-terminus is involved in assembly of the cell-division machinery. The C-terminus functions as a DNA motor that moves dsDNA in an ATP-dependent manner towards the dif recombination site, which is located within the replication terminus region. Translocation stops specifically at Xer-dif sites, where FtsK interacts with the Xer recombinase, allowing activation of chromosome unlinking by recombination. FtsK orienting polar sequences (KOPS) guide the direction of DNA translocation. FtsK can remove proteins from DNA as it translocates, but translocation stops specifically at XerCD-dif site, thereby preventing removal of XerC and XerD from dif.</text>
</comment>
<keyword evidence="6 18" id="KW-0812">Transmembrane</keyword>
<dbReference type="PROSITE" id="PS50901">
    <property type="entry name" value="FTSK"/>
    <property type="match status" value="1"/>
</dbReference>
<evidence type="ECO:0000256" key="6">
    <source>
        <dbReference type="ARBA" id="ARBA00022692"/>
    </source>
</evidence>
<evidence type="ECO:0000313" key="21">
    <source>
        <dbReference type="Proteomes" id="UP001596086"/>
    </source>
</evidence>
<feature type="transmembrane region" description="Helical" evidence="18">
    <location>
        <begin position="177"/>
        <end position="199"/>
    </location>
</feature>
<evidence type="ECO:0000259" key="19">
    <source>
        <dbReference type="PROSITE" id="PS50901"/>
    </source>
</evidence>
<evidence type="ECO:0000256" key="16">
    <source>
        <dbReference type="PROSITE-ProRule" id="PRU00289"/>
    </source>
</evidence>
<dbReference type="SMART" id="SM00382">
    <property type="entry name" value="AAA"/>
    <property type="match status" value="1"/>
</dbReference>
<dbReference type="InterPro" id="IPR002543">
    <property type="entry name" value="FtsK_dom"/>
</dbReference>
<dbReference type="Proteomes" id="UP001596086">
    <property type="component" value="Unassembled WGS sequence"/>
</dbReference>
<comment type="subunit">
    <text evidence="15">Homohexamer. Forms a ring that surrounds DNA.</text>
</comment>
<dbReference type="InterPro" id="IPR003593">
    <property type="entry name" value="AAA+_ATPase"/>
</dbReference>
<dbReference type="InterPro" id="IPR027417">
    <property type="entry name" value="P-loop_NTPase"/>
</dbReference>
<evidence type="ECO:0000256" key="5">
    <source>
        <dbReference type="ARBA" id="ARBA00022618"/>
    </source>
</evidence>
<keyword evidence="10 18" id="KW-1133">Transmembrane helix</keyword>
<evidence type="ECO:0000256" key="18">
    <source>
        <dbReference type="SAM" id="Phobius"/>
    </source>
</evidence>
<gene>
    <name evidence="20" type="ORF">ACFPO9_17730</name>
</gene>
<evidence type="ECO:0000256" key="4">
    <source>
        <dbReference type="ARBA" id="ARBA00022475"/>
    </source>
</evidence>
<accession>A0ABW0S1J0</accession>
<keyword evidence="12 18" id="KW-0472">Membrane</keyword>
<evidence type="ECO:0000256" key="9">
    <source>
        <dbReference type="ARBA" id="ARBA00022840"/>
    </source>
</evidence>
<feature type="compositionally biased region" description="Polar residues" evidence="17">
    <location>
        <begin position="1"/>
        <end position="13"/>
    </location>
</feature>
<keyword evidence="5" id="KW-0132">Cell division</keyword>
<evidence type="ECO:0000256" key="7">
    <source>
        <dbReference type="ARBA" id="ARBA00022741"/>
    </source>
</evidence>
<feature type="transmembrane region" description="Helical" evidence="18">
    <location>
        <begin position="36"/>
        <end position="53"/>
    </location>
</feature>
<evidence type="ECO:0000256" key="17">
    <source>
        <dbReference type="SAM" id="MobiDB-lite"/>
    </source>
</evidence>
<feature type="region of interest" description="Disordered" evidence="17">
    <location>
        <begin position="1"/>
        <end position="23"/>
    </location>
</feature>
<dbReference type="InterPro" id="IPR025199">
    <property type="entry name" value="FtsK_4TM"/>
</dbReference>
<feature type="region of interest" description="Disordered" evidence="17">
    <location>
        <begin position="860"/>
        <end position="880"/>
    </location>
</feature>
<dbReference type="Pfam" id="PF13491">
    <property type="entry name" value="FtsK_4TM"/>
    <property type="match status" value="1"/>
</dbReference>
<dbReference type="Gene3D" id="3.40.50.300">
    <property type="entry name" value="P-loop containing nucleotide triphosphate hydrolases"/>
    <property type="match status" value="1"/>
</dbReference>
<feature type="compositionally biased region" description="Basic and acidic residues" evidence="17">
    <location>
        <begin position="289"/>
        <end position="309"/>
    </location>
</feature>
<evidence type="ECO:0000256" key="1">
    <source>
        <dbReference type="ARBA" id="ARBA00004533"/>
    </source>
</evidence>
<feature type="domain" description="FtsK" evidence="19">
    <location>
        <begin position="522"/>
        <end position="731"/>
    </location>
</feature>
<keyword evidence="21" id="KW-1185">Reference proteome</keyword>
<dbReference type="EMBL" id="JBHSMZ010000015">
    <property type="protein sequence ID" value="MFC5550359.1"/>
    <property type="molecule type" value="Genomic_DNA"/>
</dbReference>
<dbReference type="InterPro" id="IPR018541">
    <property type="entry name" value="Ftsk_gamma"/>
</dbReference>
<dbReference type="Pfam" id="PF17854">
    <property type="entry name" value="FtsK_alpha"/>
    <property type="match status" value="1"/>
</dbReference>
<dbReference type="PANTHER" id="PTHR22683">
    <property type="entry name" value="SPORULATION PROTEIN RELATED"/>
    <property type="match status" value="1"/>
</dbReference>
<protein>
    <submittedName>
        <fullName evidence="20">DNA translocase FtsK</fullName>
    </submittedName>
</protein>
<dbReference type="InterPro" id="IPR041027">
    <property type="entry name" value="FtsK_alpha"/>
</dbReference>
<evidence type="ECO:0000256" key="2">
    <source>
        <dbReference type="ARBA" id="ARBA00004651"/>
    </source>
</evidence>
<evidence type="ECO:0000256" key="14">
    <source>
        <dbReference type="ARBA" id="ARBA00024784"/>
    </source>
</evidence>
<dbReference type="InterPro" id="IPR036388">
    <property type="entry name" value="WH-like_DNA-bd_sf"/>
</dbReference>
<evidence type="ECO:0000256" key="15">
    <source>
        <dbReference type="ARBA" id="ARBA00025923"/>
    </source>
</evidence>
<dbReference type="Gene3D" id="1.10.10.10">
    <property type="entry name" value="Winged helix-like DNA-binding domain superfamily/Winged helix DNA-binding domain"/>
    <property type="match status" value="1"/>
</dbReference>
<keyword evidence="9 16" id="KW-0067">ATP-binding</keyword>
<dbReference type="SUPFAM" id="SSF52540">
    <property type="entry name" value="P-loop containing nucleoside triphosphate hydrolases"/>
    <property type="match status" value="1"/>
</dbReference>
<comment type="similarity">
    <text evidence="3">Belongs to the FtsK/SpoIIIE/SftA family.</text>
</comment>
<dbReference type="Pfam" id="PF01580">
    <property type="entry name" value="FtsK_SpoIIIE"/>
    <property type="match status" value="1"/>
</dbReference>
<evidence type="ECO:0000256" key="10">
    <source>
        <dbReference type="ARBA" id="ARBA00022989"/>
    </source>
</evidence>
<keyword evidence="13" id="KW-0131">Cell cycle</keyword>
<feature type="binding site" evidence="16">
    <location>
        <begin position="539"/>
        <end position="546"/>
    </location>
    <ligand>
        <name>ATP</name>
        <dbReference type="ChEBI" id="CHEBI:30616"/>
    </ligand>
</feature>
<keyword evidence="11" id="KW-0238">DNA-binding</keyword>
<feature type="compositionally biased region" description="Polar residues" evidence="17">
    <location>
        <begin position="860"/>
        <end position="869"/>
    </location>
</feature>
<dbReference type="Gene3D" id="3.30.980.40">
    <property type="match status" value="1"/>
</dbReference>
<feature type="transmembrane region" description="Helical" evidence="18">
    <location>
        <begin position="83"/>
        <end position="104"/>
    </location>
</feature>
<keyword evidence="4" id="KW-1003">Cell membrane</keyword>
<organism evidence="20 21">
    <name type="scientific">Massilia aerilata</name>
    <dbReference type="NCBI Taxonomy" id="453817"/>
    <lineage>
        <taxon>Bacteria</taxon>
        <taxon>Pseudomonadati</taxon>
        <taxon>Pseudomonadota</taxon>
        <taxon>Betaproteobacteria</taxon>
        <taxon>Burkholderiales</taxon>
        <taxon>Oxalobacteraceae</taxon>
        <taxon>Telluria group</taxon>
        <taxon>Massilia</taxon>
    </lineage>
</organism>
<dbReference type="InterPro" id="IPR050206">
    <property type="entry name" value="FtsK/SpoIIIE/SftA"/>
</dbReference>
<dbReference type="PANTHER" id="PTHR22683:SF41">
    <property type="entry name" value="DNA TRANSLOCASE FTSK"/>
    <property type="match status" value="1"/>
</dbReference>
<comment type="caution">
    <text evidence="20">The sequence shown here is derived from an EMBL/GenBank/DDBJ whole genome shotgun (WGS) entry which is preliminary data.</text>
</comment>
<dbReference type="SMART" id="SM00843">
    <property type="entry name" value="Ftsk_gamma"/>
    <property type="match status" value="1"/>
</dbReference>
<feature type="region of interest" description="Disordered" evidence="17">
    <location>
        <begin position="289"/>
        <end position="316"/>
    </location>
</feature>
<evidence type="ECO:0000256" key="3">
    <source>
        <dbReference type="ARBA" id="ARBA00006474"/>
    </source>
</evidence>
<comment type="subcellular location">
    <subcellularLocation>
        <location evidence="1">Cell inner membrane</location>
    </subcellularLocation>
    <subcellularLocation>
        <location evidence="2">Cell membrane</location>
        <topology evidence="2">Multi-pass membrane protein</topology>
    </subcellularLocation>
</comment>
<keyword evidence="7 16" id="KW-0547">Nucleotide-binding</keyword>
<evidence type="ECO:0000313" key="20">
    <source>
        <dbReference type="EMBL" id="MFC5550359.1"/>
    </source>
</evidence>
<evidence type="ECO:0000256" key="13">
    <source>
        <dbReference type="ARBA" id="ARBA00023306"/>
    </source>
</evidence>
<evidence type="ECO:0000256" key="8">
    <source>
        <dbReference type="ARBA" id="ARBA00022829"/>
    </source>
</evidence>
<dbReference type="Pfam" id="PF09397">
    <property type="entry name" value="FtsK_gamma"/>
    <property type="match status" value="1"/>
</dbReference>